<protein>
    <submittedName>
        <fullName evidence="1">Uncharacterized protein</fullName>
    </submittedName>
</protein>
<name>A0A899NDR6_ECOLX</name>
<keyword evidence="1" id="KW-0614">Plasmid</keyword>
<evidence type="ECO:0000313" key="1">
    <source>
        <dbReference type="EMBL" id="QSM61567.1"/>
    </source>
</evidence>
<dbReference type="RefSeq" id="WP_209279625.1">
    <property type="nucleotide sequence ID" value="NZ_MW574941.1"/>
</dbReference>
<reference evidence="1" key="1">
    <citation type="journal article" name="Environ. Pollut.">
        <title>Investigating the effects of municipal and hospital wastewaters on horizontal gene transfer.</title>
        <authorList>
            <person name="Hutinel M."/>
            <person name="Fick J."/>
            <person name="Larsson D.G.J."/>
            <person name="Flach C.F."/>
        </authorList>
    </citation>
    <scope>NUCLEOTIDE SEQUENCE</scope>
    <source>
        <strain evidence="1">CV601</strain>
    </source>
</reference>
<geneLocation type="plasmid" evidence="1">
    <name>pTE_T100_2</name>
</geneLocation>
<proteinExistence type="predicted"/>
<accession>A0A899NDR6</accession>
<sequence length="209" mass="21847">MIVQGFGNAAAYAAIKPTVARQSPLGVPSSFGSQGSGTKLTISDQANAMVASDSQGVQAKLDAIKTKPAVARTSDDTDFLLKNDSRLAQITAKGQKAQTAEDVDYVQKAGGFVNTMANLSPSEKKLYNQMVADGNTDAANGMNLIALSRTGSGNVTLPNGQTFNPGKTEITAQNIRNLFSQMFVSTDGQNARSFDALASYLDGRATKSA</sequence>
<dbReference type="EMBL" id="MW574941">
    <property type="protein sequence ID" value="QSM61567.1"/>
    <property type="molecule type" value="Genomic_DNA"/>
</dbReference>
<gene>
    <name evidence="1" type="ORF">LDMDHDEC_00391</name>
</gene>
<organism evidence="1">
    <name type="scientific">Escherichia coli</name>
    <dbReference type="NCBI Taxonomy" id="562"/>
    <lineage>
        <taxon>Bacteria</taxon>
        <taxon>Pseudomonadati</taxon>
        <taxon>Pseudomonadota</taxon>
        <taxon>Gammaproteobacteria</taxon>
        <taxon>Enterobacterales</taxon>
        <taxon>Enterobacteriaceae</taxon>
        <taxon>Escherichia</taxon>
    </lineage>
</organism>
<dbReference type="AlphaFoldDB" id="A0A899NDR6"/>